<dbReference type="KEGG" id="vil:CFK37_06460"/>
<proteinExistence type="predicted"/>
<dbReference type="EMBL" id="CP022315">
    <property type="protein sequence ID" value="ASK61824.1"/>
    <property type="molecule type" value="Genomic_DNA"/>
</dbReference>
<keyword evidence="1" id="KW-0812">Transmembrane</keyword>
<dbReference type="Pfam" id="PF04964">
    <property type="entry name" value="Flp_Fap"/>
    <property type="match status" value="1"/>
</dbReference>
<keyword evidence="3" id="KW-1185">Reference proteome</keyword>
<evidence type="ECO:0000313" key="2">
    <source>
        <dbReference type="EMBL" id="ASK61824.1"/>
    </source>
</evidence>
<reference evidence="2 3" key="1">
    <citation type="submission" date="2017-07" db="EMBL/GenBank/DDBJ databases">
        <title>Virgibacillus sp. LM2416.</title>
        <authorList>
            <person name="Tak E.J."/>
            <person name="Bae J.-W."/>
        </authorList>
    </citation>
    <scope>NUCLEOTIDE SEQUENCE [LARGE SCALE GENOMIC DNA]</scope>
    <source>
        <strain evidence="2 3">LM2416</strain>
    </source>
</reference>
<keyword evidence="1" id="KW-0472">Membrane</keyword>
<name>A0A220U0Q6_9BACI</name>
<protein>
    <submittedName>
        <fullName evidence="2">Flp family type IVb pilin</fullName>
    </submittedName>
</protein>
<organism evidence="2 3">
    <name type="scientific">Virgibacillus phasianinus</name>
    <dbReference type="NCBI Taxonomy" id="2017483"/>
    <lineage>
        <taxon>Bacteria</taxon>
        <taxon>Bacillati</taxon>
        <taxon>Bacillota</taxon>
        <taxon>Bacilli</taxon>
        <taxon>Bacillales</taxon>
        <taxon>Bacillaceae</taxon>
        <taxon>Virgibacillus</taxon>
    </lineage>
</organism>
<keyword evidence="1" id="KW-1133">Transmembrane helix</keyword>
<accession>A0A220U0Q6</accession>
<evidence type="ECO:0000256" key="1">
    <source>
        <dbReference type="SAM" id="Phobius"/>
    </source>
</evidence>
<gene>
    <name evidence="2" type="ORF">CFK37_06460</name>
</gene>
<dbReference type="AlphaFoldDB" id="A0A220U0Q6"/>
<feature type="transmembrane region" description="Helical" evidence="1">
    <location>
        <begin position="20"/>
        <end position="43"/>
    </location>
</feature>
<sequence>MKNQLTRLFKEEEGQAMTEYGLLIGLIAIAVVAVLVVLGPQLAALFQSISDELPDAP</sequence>
<dbReference type="InterPro" id="IPR007047">
    <property type="entry name" value="Flp_Fap"/>
</dbReference>
<dbReference type="RefSeq" id="WP_089061084.1">
    <property type="nucleotide sequence ID" value="NZ_CP022315.1"/>
</dbReference>
<evidence type="ECO:0000313" key="3">
    <source>
        <dbReference type="Proteomes" id="UP000198312"/>
    </source>
</evidence>
<dbReference type="Proteomes" id="UP000198312">
    <property type="component" value="Chromosome"/>
</dbReference>